<comment type="caution">
    <text evidence="4">The sequence shown here is derived from an EMBL/GenBank/DDBJ whole genome shotgun (WGS) entry which is preliminary data.</text>
</comment>
<evidence type="ECO:0000256" key="1">
    <source>
        <dbReference type="ARBA" id="ARBA00004123"/>
    </source>
</evidence>
<sequence>MSPLSPYDTEKLIESKSILSNKLIVHPTYEKNTISTVNKKRKIVDSVAFREDLDKIIERDFFPEVKDLRKTGHYINSLSTEENQIDVPGSLRKTIDNVQYLETPEHMLEQMNSETGEKLPNLDKYLSKNIHEDCESFNEVVVKENKEIMDQFESHFYDKEKIYKKLKDDSKKLLTSHEQMQLASLRRPEQDSWNYTNKNNLMFIPDGFTQDVCCAKRNIIQHNNTSVHKLFLDDVSDMSKIDQTSLNMKDRIGPDGQSIITGSTPIVRGYKYVHVDEVSKCNQTPLMTWGEICGTPLNLDHDLNSPSFKIHQLPERDRLLQQLTHRKPADKKSNKIRQLQMIHKRMKTPYSKTNEHADNSGTIINTPYKKSPYIVKRRLDSIQNLEKKNAHLELTPQKYEKKHNITDSLLKIKEVPKAEDYF</sequence>
<dbReference type="AlphaFoldDB" id="A0A177AX12"/>
<evidence type="ECO:0000256" key="3">
    <source>
        <dbReference type="ARBA" id="ARBA00023242"/>
    </source>
</evidence>
<keyword evidence="3" id="KW-0539">Nucleus</keyword>
<dbReference type="InterPro" id="IPR019148">
    <property type="entry name" value="Nuclear_protein_DGCR14_ESS-2"/>
</dbReference>
<dbReference type="PANTHER" id="PTHR12940:SF0">
    <property type="entry name" value="SPLICING FACTOR ESS-2 HOMOLOG"/>
    <property type="match status" value="1"/>
</dbReference>
<dbReference type="PANTHER" id="PTHR12940">
    <property type="entry name" value="ES-2 PROTEIN - RELATED"/>
    <property type="match status" value="1"/>
</dbReference>
<evidence type="ECO:0000256" key="2">
    <source>
        <dbReference type="ARBA" id="ARBA00009072"/>
    </source>
</evidence>
<dbReference type="Proteomes" id="UP000078046">
    <property type="component" value="Unassembled WGS sequence"/>
</dbReference>
<comment type="subcellular location">
    <subcellularLocation>
        <location evidence="1">Nucleus</location>
    </subcellularLocation>
</comment>
<evidence type="ECO:0000313" key="4">
    <source>
        <dbReference type="EMBL" id="OAF66567.1"/>
    </source>
</evidence>
<dbReference type="GO" id="GO:0071013">
    <property type="term" value="C:catalytic step 2 spliceosome"/>
    <property type="evidence" value="ECO:0007669"/>
    <property type="project" value="TreeGrafter"/>
</dbReference>
<protein>
    <submittedName>
        <fullName evidence="4">Uncharacterized protein</fullName>
    </submittedName>
</protein>
<keyword evidence="5" id="KW-1185">Reference proteome</keyword>
<organism evidence="4 5">
    <name type="scientific">Intoshia linei</name>
    <dbReference type="NCBI Taxonomy" id="1819745"/>
    <lineage>
        <taxon>Eukaryota</taxon>
        <taxon>Metazoa</taxon>
        <taxon>Spiralia</taxon>
        <taxon>Lophotrochozoa</taxon>
        <taxon>Mesozoa</taxon>
        <taxon>Orthonectida</taxon>
        <taxon>Rhopaluridae</taxon>
        <taxon>Intoshia</taxon>
    </lineage>
</organism>
<gene>
    <name evidence="4" type="ORF">A3Q56_05709</name>
</gene>
<name>A0A177AX12_9BILA</name>
<dbReference type="OrthoDB" id="19679at2759"/>
<dbReference type="EMBL" id="LWCA01000892">
    <property type="protein sequence ID" value="OAF66567.1"/>
    <property type="molecule type" value="Genomic_DNA"/>
</dbReference>
<dbReference type="Pfam" id="PF09751">
    <property type="entry name" value="Es2"/>
    <property type="match status" value="1"/>
</dbReference>
<proteinExistence type="inferred from homology"/>
<accession>A0A177AX12</accession>
<comment type="similarity">
    <text evidence="2">Belongs to the ESS2 family.</text>
</comment>
<evidence type="ECO:0000313" key="5">
    <source>
        <dbReference type="Proteomes" id="UP000078046"/>
    </source>
</evidence>
<reference evidence="4 5" key="1">
    <citation type="submission" date="2016-04" db="EMBL/GenBank/DDBJ databases">
        <title>The genome of Intoshia linei affirms orthonectids as highly simplified spiralians.</title>
        <authorList>
            <person name="Mikhailov K.V."/>
            <person name="Slusarev G.S."/>
            <person name="Nikitin M.A."/>
            <person name="Logacheva M.D."/>
            <person name="Penin A."/>
            <person name="Aleoshin V."/>
            <person name="Panchin Y.V."/>
        </authorList>
    </citation>
    <scope>NUCLEOTIDE SEQUENCE [LARGE SCALE GENOMIC DNA]</scope>
    <source>
        <strain evidence="4">Intl2013</strain>
        <tissue evidence="4">Whole animal</tissue>
    </source>
</reference>